<dbReference type="OrthoDB" id="2148418at2759"/>
<sequence length="508" mass="56392">MEPEKRMPSKGPSSLVSWEERASTTAAAALNGVTPQRVRTDPSSPPSRSTTLSAITAEEKAENPHAATPVGMLGVWATQDIRPKPRPRNLGGADRIRREKEIRIRMAILDLDLQLLKLETEKEEEEYLEEGQEDLSETLGCGTEAPHGEEAHASQPVVLFATTGCPPAGSGEDVPDAPRDDMAAFLEWRRAIDAKVRASAMAESINAPAMAHKLNNNATEKGHASGMAHSLDTLASHGNTATTSTLYIKFTAPTGHTAHTATHYGPTTQTIHASNIGHTALSTHTTPSSQTAATKHSSFLGNTSPRNGTDAYTFRPLSSVPHMKDEEKFDWATSARLREVTVSIQRRFRANRLMERQMEVYSRQKCAAVVIQRWFRGYRAMIEWRLQQRFRAHAAIVLELLPDFCGAILSAPFRERRYNESSTNYKGPAPESIDRRQHERDAVRLQSWWPGGNHRKRFLALLLSELFGRTPMMAENSLKDALRSSWLSGRMHSVACCFFTSVSVLFKV</sequence>
<proteinExistence type="predicted"/>
<dbReference type="VEuPathDB" id="VectorBase:ASIS012840"/>
<protein>
    <submittedName>
        <fullName evidence="2">AGAP003703-PA-like protein</fullName>
    </submittedName>
</protein>
<gene>
    <name evidence="2" type="ORF">ZHAS_00010167</name>
</gene>
<dbReference type="VEuPathDB" id="VectorBase:ASIC010167"/>
<dbReference type="EMBL" id="KE525186">
    <property type="protein sequence ID" value="KFB42460.1"/>
    <property type="molecule type" value="Genomic_DNA"/>
</dbReference>
<organism evidence="2">
    <name type="scientific">Anopheles sinensis</name>
    <name type="common">Mosquito</name>
    <dbReference type="NCBI Taxonomy" id="74873"/>
    <lineage>
        <taxon>Eukaryota</taxon>
        <taxon>Metazoa</taxon>
        <taxon>Ecdysozoa</taxon>
        <taxon>Arthropoda</taxon>
        <taxon>Hexapoda</taxon>
        <taxon>Insecta</taxon>
        <taxon>Pterygota</taxon>
        <taxon>Neoptera</taxon>
        <taxon>Endopterygota</taxon>
        <taxon>Diptera</taxon>
        <taxon>Nematocera</taxon>
        <taxon>Culicoidea</taxon>
        <taxon>Culicidae</taxon>
        <taxon>Anophelinae</taxon>
        <taxon>Anopheles</taxon>
    </lineage>
</organism>
<dbReference type="EnsemblMetazoa" id="ASIC010167-RA">
    <property type="protein sequence ID" value="ASIC010167-PA"/>
    <property type="gene ID" value="ASIC010167"/>
</dbReference>
<feature type="region of interest" description="Disordered" evidence="1">
    <location>
        <begin position="27"/>
        <end position="52"/>
    </location>
</feature>
<accession>A0A084VWW6</accession>
<dbReference type="InterPro" id="IPR000048">
    <property type="entry name" value="IQ_motif_EF-hand-BS"/>
</dbReference>
<dbReference type="Proteomes" id="UP000030765">
    <property type="component" value="Unassembled WGS sequence"/>
</dbReference>
<dbReference type="EMBL" id="ATLV01017767">
    <property type="status" value="NOT_ANNOTATED_CDS"/>
    <property type="molecule type" value="Genomic_DNA"/>
</dbReference>
<dbReference type="AlphaFoldDB" id="A0A084VWW6"/>
<evidence type="ECO:0000313" key="2">
    <source>
        <dbReference type="EMBL" id="KFB42460.1"/>
    </source>
</evidence>
<reference evidence="2 4" key="1">
    <citation type="journal article" date="2014" name="BMC Genomics">
        <title>Genome sequence of Anopheles sinensis provides insight into genetics basis of mosquito competence for malaria parasites.</title>
        <authorList>
            <person name="Zhou D."/>
            <person name="Zhang D."/>
            <person name="Ding G."/>
            <person name="Shi L."/>
            <person name="Hou Q."/>
            <person name="Ye Y."/>
            <person name="Xu Y."/>
            <person name="Zhou H."/>
            <person name="Xiong C."/>
            <person name="Li S."/>
            <person name="Yu J."/>
            <person name="Hong S."/>
            <person name="Yu X."/>
            <person name="Zou P."/>
            <person name="Chen C."/>
            <person name="Chang X."/>
            <person name="Wang W."/>
            <person name="Lv Y."/>
            <person name="Sun Y."/>
            <person name="Ma L."/>
            <person name="Shen B."/>
            <person name="Zhu C."/>
        </authorList>
    </citation>
    <scope>NUCLEOTIDE SEQUENCE [LARGE SCALE GENOMIC DNA]</scope>
</reference>
<dbReference type="Gene3D" id="1.20.5.190">
    <property type="match status" value="1"/>
</dbReference>
<evidence type="ECO:0000313" key="4">
    <source>
        <dbReference type="Proteomes" id="UP000030765"/>
    </source>
</evidence>
<feature type="region of interest" description="Disordered" evidence="1">
    <location>
        <begin position="283"/>
        <end position="305"/>
    </location>
</feature>
<feature type="region of interest" description="Disordered" evidence="1">
    <location>
        <begin position="1"/>
        <end position="20"/>
    </location>
</feature>
<dbReference type="CDD" id="cd23767">
    <property type="entry name" value="IQCD"/>
    <property type="match status" value="1"/>
</dbReference>
<evidence type="ECO:0000313" key="3">
    <source>
        <dbReference type="EnsemblMetazoa" id="ASIC010167-PA"/>
    </source>
</evidence>
<reference evidence="3" key="2">
    <citation type="submission" date="2020-05" db="UniProtKB">
        <authorList>
            <consortium name="EnsemblMetazoa"/>
        </authorList>
    </citation>
    <scope>IDENTIFICATION</scope>
</reference>
<dbReference type="Pfam" id="PF00612">
    <property type="entry name" value="IQ"/>
    <property type="match status" value="1"/>
</dbReference>
<evidence type="ECO:0000256" key="1">
    <source>
        <dbReference type="SAM" id="MobiDB-lite"/>
    </source>
</evidence>
<keyword evidence="4" id="KW-1185">Reference proteome</keyword>
<dbReference type="PROSITE" id="PS50096">
    <property type="entry name" value="IQ"/>
    <property type="match status" value="1"/>
</dbReference>
<name>A0A084VWW6_ANOSI</name>